<keyword evidence="7" id="KW-1185">Reference proteome</keyword>
<dbReference type="Proteomes" id="UP000284375">
    <property type="component" value="Unassembled WGS sequence"/>
</dbReference>
<dbReference type="AlphaFoldDB" id="A0A423VWD8"/>
<dbReference type="STRING" id="252740.A0A423VWD8"/>
<dbReference type="EMBL" id="LJZO01000024">
    <property type="protein sequence ID" value="ROV95391.1"/>
    <property type="molecule type" value="Genomic_DNA"/>
</dbReference>
<keyword evidence="1" id="KW-0819">tRNA processing</keyword>
<dbReference type="PANTHER" id="PTHR14742:SF0">
    <property type="entry name" value="RIBONUCLEASE P PROTEIN SUBUNIT P21"/>
    <property type="match status" value="1"/>
</dbReference>
<evidence type="ECO:0000313" key="7">
    <source>
        <dbReference type="Proteomes" id="UP000284375"/>
    </source>
</evidence>
<comment type="similarity">
    <text evidence="4">Belongs to the eukaryotic/archaeal RNase P protein component 4 family.</text>
</comment>
<organism evidence="6 7">
    <name type="scientific">Cytospora chrysosperma</name>
    <name type="common">Cytospora canker fungus</name>
    <name type="synonym">Sphaeria chrysosperma</name>
    <dbReference type="NCBI Taxonomy" id="252740"/>
    <lineage>
        <taxon>Eukaryota</taxon>
        <taxon>Fungi</taxon>
        <taxon>Dikarya</taxon>
        <taxon>Ascomycota</taxon>
        <taxon>Pezizomycotina</taxon>
        <taxon>Sordariomycetes</taxon>
        <taxon>Sordariomycetidae</taxon>
        <taxon>Diaporthales</taxon>
        <taxon>Cytosporaceae</taxon>
        <taxon>Cytospora</taxon>
    </lineage>
</organism>
<dbReference type="GO" id="GO:0005655">
    <property type="term" value="C:nucleolar ribonuclease P complex"/>
    <property type="evidence" value="ECO:0007669"/>
    <property type="project" value="TreeGrafter"/>
</dbReference>
<dbReference type="Pfam" id="PF04032">
    <property type="entry name" value="Rpr2"/>
    <property type="match status" value="1"/>
</dbReference>
<feature type="region of interest" description="Disordered" evidence="5">
    <location>
        <begin position="151"/>
        <end position="193"/>
    </location>
</feature>
<dbReference type="OrthoDB" id="128536at2759"/>
<evidence type="ECO:0000256" key="2">
    <source>
        <dbReference type="ARBA" id="ARBA00022723"/>
    </source>
</evidence>
<feature type="compositionally biased region" description="Polar residues" evidence="5">
    <location>
        <begin position="182"/>
        <end position="193"/>
    </location>
</feature>
<keyword evidence="2" id="KW-0479">Metal-binding</keyword>
<reference evidence="6 7" key="1">
    <citation type="submission" date="2015-09" db="EMBL/GenBank/DDBJ databases">
        <title>Host preference determinants of Valsa canker pathogens revealed by comparative genomics.</title>
        <authorList>
            <person name="Yin Z."/>
            <person name="Huang L."/>
        </authorList>
    </citation>
    <scope>NUCLEOTIDE SEQUENCE [LARGE SCALE GENOMIC DNA]</scope>
    <source>
        <strain evidence="6 7">YSFL</strain>
    </source>
</reference>
<dbReference type="GO" id="GO:0046872">
    <property type="term" value="F:metal ion binding"/>
    <property type="evidence" value="ECO:0007669"/>
    <property type="project" value="UniProtKB-KW"/>
</dbReference>
<dbReference type="GO" id="GO:0008033">
    <property type="term" value="P:tRNA processing"/>
    <property type="evidence" value="ECO:0007669"/>
    <property type="project" value="UniProtKB-KW"/>
</dbReference>
<evidence type="ECO:0000256" key="4">
    <source>
        <dbReference type="ARBA" id="ARBA00038402"/>
    </source>
</evidence>
<proteinExistence type="inferred from homology"/>
<evidence type="ECO:0000256" key="5">
    <source>
        <dbReference type="SAM" id="MobiDB-lite"/>
    </source>
</evidence>
<dbReference type="InterPro" id="IPR007175">
    <property type="entry name" value="Rpr2/Snm1/Rpp21"/>
</dbReference>
<feature type="compositionally biased region" description="Basic and acidic residues" evidence="5">
    <location>
        <begin position="53"/>
        <end position="73"/>
    </location>
</feature>
<protein>
    <submittedName>
        <fullName evidence="6">Uncharacterized protein</fullName>
    </submittedName>
</protein>
<feature type="compositionally biased region" description="Basic residues" evidence="5">
    <location>
        <begin position="151"/>
        <end position="165"/>
    </location>
</feature>
<evidence type="ECO:0000256" key="3">
    <source>
        <dbReference type="ARBA" id="ARBA00022833"/>
    </source>
</evidence>
<comment type="caution">
    <text evidence="6">The sequence shown here is derived from an EMBL/GenBank/DDBJ whole genome shotgun (WGS) entry which is preliminary data.</text>
</comment>
<feature type="region of interest" description="Disordered" evidence="5">
    <location>
        <begin position="35"/>
        <end position="78"/>
    </location>
</feature>
<dbReference type="Gene3D" id="6.20.50.20">
    <property type="match status" value="1"/>
</dbReference>
<keyword evidence="3" id="KW-0862">Zinc</keyword>
<accession>A0A423VWD8</accession>
<dbReference type="PANTHER" id="PTHR14742">
    <property type="entry name" value="RIBONUCLEASE P SUBUNIT P21"/>
    <property type="match status" value="1"/>
</dbReference>
<name>A0A423VWD8_CYTCH</name>
<evidence type="ECO:0000313" key="6">
    <source>
        <dbReference type="EMBL" id="ROV95391.1"/>
    </source>
</evidence>
<gene>
    <name evidence="6" type="ORF">VSDG_06044</name>
</gene>
<evidence type="ECO:0000256" key="1">
    <source>
        <dbReference type="ARBA" id="ARBA00022694"/>
    </source>
</evidence>
<sequence length="193" mass="21412">MAKKKAPAIQHRAMYSRMSFLYQAATCMAAVEAGRSDPGLSPKASSPTAAADCDAHMEEGDSHGDDTKHDESSYPKTQALSRRLLTDLRSVTLKTQIRMTSDIKRTICKYCDTLLIEGQTCTSTVENKSKGGKKPWADLLTIKCHTCSRKRRYPVNAPRQKRRPHRVPEQQGQEATAKEATTIDSQSQPQTTT</sequence>